<dbReference type="RefSeq" id="WP_190546082.1">
    <property type="nucleotide sequence ID" value="NZ_CAWPNO010000067.1"/>
</dbReference>
<evidence type="ECO:0000313" key="2">
    <source>
        <dbReference type="Proteomes" id="UP000658514"/>
    </source>
</evidence>
<gene>
    <name evidence="1" type="ORF">H6G24_20895</name>
</gene>
<keyword evidence="2" id="KW-1185">Reference proteome</keyword>
<dbReference type="Proteomes" id="UP000658514">
    <property type="component" value="Unassembled WGS sequence"/>
</dbReference>
<organism evidence="1 2">
    <name type="scientific">Calothrix parietina FACHB-288</name>
    <dbReference type="NCBI Taxonomy" id="2692896"/>
    <lineage>
        <taxon>Bacteria</taxon>
        <taxon>Bacillati</taxon>
        <taxon>Cyanobacteriota</taxon>
        <taxon>Cyanophyceae</taxon>
        <taxon>Nostocales</taxon>
        <taxon>Calotrichaceae</taxon>
        <taxon>Calothrix</taxon>
    </lineage>
</organism>
<dbReference type="EMBL" id="JACJQH010000034">
    <property type="protein sequence ID" value="MBD2197937.1"/>
    <property type="molecule type" value="Genomic_DNA"/>
</dbReference>
<comment type="caution">
    <text evidence="1">The sequence shown here is derived from an EMBL/GenBank/DDBJ whole genome shotgun (WGS) entry which is preliminary data.</text>
</comment>
<accession>A0ABR8AD47</accession>
<name>A0ABR8AD47_9CYAN</name>
<evidence type="ECO:0000313" key="1">
    <source>
        <dbReference type="EMBL" id="MBD2197937.1"/>
    </source>
</evidence>
<sequence length="55" mass="6309">MSFNSLLVIHKRDRTSTRPDSKETRSHFLWAWGIGHGVVKLPCHMAVEAGYGWKN</sequence>
<proteinExistence type="predicted"/>
<reference evidence="1 2" key="1">
    <citation type="journal article" date="2020" name="ISME J.">
        <title>Comparative genomics reveals insights into cyanobacterial evolution and habitat adaptation.</title>
        <authorList>
            <person name="Chen M.Y."/>
            <person name="Teng W.K."/>
            <person name="Zhao L."/>
            <person name="Hu C.X."/>
            <person name="Zhou Y.K."/>
            <person name="Han B.P."/>
            <person name="Song L.R."/>
            <person name="Shu W.S."/>
        </authorList>
    </citation>
    <scope>NUCLEOTIDE SEQUENCE [LARGE SCALE GENOMIC DNA]</scope>
    <source>
        <strain evidence="1 2">FACHB-288</strain>
    </source>
</reference>
<protein>
    <submittedName>
        <fullName evidence="1">Uncharacterized protein</fullName>
    </submittedName>
</protein>